<proteinExistence type="predicted"/>
<dbReference type="HOGENOM" id="CLU_035340_1_0_1"/>
<dbReference type="InParanoid" id="A0A067MMX0"/>
<feature type="region of interest" description="Disordered" evidence="1">
    <location>
        <begin position="223"/>
        <end position="318"/>
    </location>
</feature>
<organism evidence="2 3">
    <name type="scientific">Botryobasidium botryosum (strain FD-172 SS1)</name>
    <dbReference type="NCBI Taxonomy" id="930990"/>
    <lineage>
        <taxon>Eukaryota</taxon>
        <taxon>Fungi</taxon>
        <taxon>Dikarya</taxon>
        <taxon>Basidiomycota</taxon>
        <taxon>Agaricomycotina</taxon>
        <taxon>Agaricomycetes</taxon>
        <taxon>Cantharellales</taxon>
        <taxon>Botryobasidiaceae</taxon>
        <taxon>Botryobasidium</taxon>
    </lineage>
</organism>
<feature type="compositionally biased region" description="Low complexity" evidence="1">
    <location>
        <begin position="299"/>
        <end position="318"/>
    </location>
</feature>
<dbReference type="EMBL" id="KL198025">
    <property type="protein sequence ID" value="KDQ17123.1"/>
    <property type="molecule type" value="Genomic_DNA"/>
</dbReference>
<dbReference type="OrthoDB" id="2387165at2759"/>
<feature type="compositionally biased region" description="Low complexity" evidence="1">
    <location>
        <begin position="12"/>
        <end position="37"/>
    </location>
</feature>
<evidence type="ECO:0000313" key="2">
    <source>
        <dbReference type="EMBL" id="KDQ17123.1"/>
    </source>
</evidence>
<feature type="region of interest" description="Disordered" evidence="1">
    <location>
        <begin position="1"/>
        <end position="39"/>
    </location>
</feature>
<reference evidence="3" key="1">
    <citation type="journal article" date="2014" name="Proc. Natl. Acad. Sci. U.S.A.">
        <title>Extensive sampling of basidiomycete genomes demonstrates inadequacy of the white-rot/brown-rot paradigm for wood decay fungi.</title>
        <authorList>
            <person name="Riley R."/>
            <person name="Salamov A.A."/>
            <person name="Brown D.W."/>
            <person name="Nagy L.G."/>
            <person name="Floudas D."/>
            <person name="Held B.W."/>
            <person name="Levasseur A."/>
            <person name="Lombard V."/>
            <person name="Morin E."/>
            <person name="Otillar R."/>
            <person name="Lindquist E.A."/>
            <person name="Sun H."/>
            <person name="LaButti K.M."/>
            <person name="Schmutz J."/>
            <person name="Jabbour D."/>
            <person name="Luo H."/>
            <person name="Baker S.E."/>
            <person name="Pisabarro A.G."/>
            <person name="Walton J.D."/>
            <person name="Blanchette R.A."/>
            <person name="Henrissat B."/>
            <person name="Martin F."/>
            <person name="Cullen D."/>
            <person name="Hibbett D.S."/>
            <person name="Grigoriev I.V."/>
        </authorList>
    </citation>
    <scope>NUCLEOTIDE SEQUENCE [LARGE SCALE GENOMIC DNA]</scope>
    <source>
        <strain evidence="3">FD-172 SS1</strain>
    </source>
</reference>
<accession>A0A067MMX0</accession>
<evidence type="ECO:0000256" key="1">
    <source>
        <dbReference type="SAM" id="MobiDB-lite"/>
    </source>
</evidence>
<sequence length="490" mass="51731">MPFAVYSPENIAASESSADSPPSSPATTPTTAPTTPAISPRCTHALAGNIERDDLATIPIETDAISPMFASRLALTLLQNALFLKGQVPFPVTQLGRLPPTTGKSSAATRALKKRTEFLSAIDLLTSHLYTTFLALSWTLALNKLRFPALSSDCAHAQQKSPADSCPSACTELFKTEKSKVHLMLVFGPSISTAKARCILELDGLEVVPYGLKEDGTILPDVYGDGENAGRESGEGKGTKIAGASTRVQPLAESEGNGKKEGERGSLHVEPGTETSNNEPGPAPPPTANSEGAGDDNPSEAGSSSAPSSSRLSALSSPHPVATSFGFVNLGAAERSQHDEKAIRAAERLMGLKLTCSASFGTEVAPTSTFVLLRAPRRFKHPSWLPRQNYTVTFDALLESHLADPASASVPGKKSRGAPTEGVRVVSRGPGSRDEPTAPASTPEREEKQGVNGDEGQDSRAAQEEEEEGNEMIWWQWNGKLVGLALTELL</sequence>
<feature type="compositionally biased region" description="Basic and acidic residues" evidence="1">
    <location>
        <begin position="256"/>
        <end position="267"/>
    </location>
</feature>
<feature type="region of interest" description="Disordered" evidence="1">
    <location>
        <begin position="405"/>
        <end position="472"/>
    </location>
</feature>
<dbReference type="AlphaFoldDB" id="A0A067MMX0"/>
<name>A0A067MMX0_BOTB1</name>
<keyword evidence="3" id="KW-1185">Reference proteome</keyword>
<evidence type="ECO:0000313" key="3">
    <source>
        <dbReference type="Proteomes" id="UP000027195"/>
    </source>
</evidence>
<feature type="compositionally biased region" description="Basic and acidic residues" evidence="1">
    <location>
        <begin position="228"/>
        <end position="238"/>
    </location>
</feature>
<gene>
    <name evidence="2" type="ORF">BOTBODRAFT_186259</name>
</gene>
<dbReference type="Proteomes" id="UP000027195">
    <property type="component" value="Unassembled WGS sequence"/>
</dbReference>
<dbReference type="STRING" id="930990.A0A067MMX0"/>
<protein>
    <submittedName>
        <fullName evidence="2">Uncharacterized protein</fullName>
    </submittedName>
</protein>